<evidence type="ECO:0000313" key="1">
    <source>
        <dbReference type="EMBL" id="CAD9750655.1"/>
    </source>
</evidence>
<name>A0A7S2THT4_9EUKA</name>
<dbReference type="EMBL" id="HBHP01005362">
    <property type="protein sequence ID" value="CAD9750655.1"/>
    <property type="molecule type" value="Transcribed_RNA"/>
</dbReference>
<protein>
    <submittedName>
        <fullName evidence="1">Uncharacterized protein</fullName>
    </submittedName>
</protein>
<organism evidence="1">
    <name type="scientific">Lotharella oceanica</name>
    <dbReference type="NCBI Taxonomy" id="641309"/>
    <lineage>
        <taxon>Eukaryota</taxon>
        <taxon>Sar</taxon>
        <taxon>Rhizaria</taxon>
        <taxon>Cercozoa</taxon>
        <taxon>Chlorarachniophyceae</taxon>
        <taxon>Lotharella</taxon>
    </lineage>
</organism>
<reference evidence="1" key="1">
    <citation type="submission" date="2021-01" db="EMBL/GenBank/DDBJ databases">
        <authorList>
            <person name="Corre E."/>
            <person name="Pelletier E."/>
            <person name="Niang G."/>
            <person name="Scheremetjew M."/>
            <person name="Finn R."/>
            <person name="Kale V."/>
            <person name="Holt S."/>
            <person name="Cochrane G."/>
            <person name="Meng A."/>
            <person name="Brown T."/>
            <person name="Cohen L."/>
        </authorList>
    </citation>
    <scope>NUCLEOTIDE SEQUENCE</scope>
    <source>
        <strain evidence="1">CCMP622</strain>
    </source>
</reference>
<dbReference type="AlphaFoldDB" id="A0A7S2THT4"/>
<gene>
    <name evidence="1" type="ORF">LSP00402_LOCUS3322</name>
</gene>
<sequence>MSPFDWMTDKEIHEQVRQKGVALARGIREVVRVLSMTWIRCLFHHRCTTFLLGLHRRAGAGIMRWCRLAQHFDPNVFGYIFQMIYPPEQSVTPKLFTMPFMREYTSVMHSYGLAETEDQDLVIPVQGKNDHEIA</sequence>
<proteinExistence type="predicted"/>
<accession>A0A7S2THT4</accession>